<keyword evidence="1" id="KW-0436">Ligase</keyword>
<organism evidence="1 2">
    <name type="scientific">Buttiauxella brennerae ATCC 51605</name>
    <dbReference type="NCBI Taxonomy" id="1354251"/>
    <lineage>
        <taxon>Bacteria</taxon>
        <taxon>Pseudomonadati</taxon>
        <taxon>Pseudomonadota</taxon>
        <taxon>Gammaproteobacteria</taxon>
        <taxon>Enterobacterales</taxon>
        <taxon>Enterobacteriaceae</taxon>
        <taxon>Buttiauxella</taxon>
    </lineage>
</organism>
<dbReference type="RefSeq" id="WP_064557969.1">
    <property type="nucleotide sequence ID" value="NZ_LXER01000011.1"/>
</dbReference>
<keyword evidence="1" id="KW-0030">Aminoacyl-tRNA synthetase</keyword>
<evidence type="ECO:0000313" key="2">
    <source>
        <dbReference type="Proteomes" id="UP000078410"/>
    </source>
</evidence>
<dbReference type="AlphaFoldDB" id="A0A1B7ISL5"/>
<proteinExistence type="predicted"/>
<sequence>MEKISPATVQFIKLGEAGEWEQQCLSEGTLRFGYHKTPDNLCVDDRWEDVHKIWLKERKGNKASASSDVRQIKTFYTADEDTLFITIRGGFLYWCRPVGPVEVLADSSRVRKTIEGWQNTSVGGARLTTDHLSGDLLKVQGYRGTICNVSAHDYVVRKINDEDLPAVSDAKQAEVTYLAAIKNLCQMLTWQDFELLVDLVFSTSGWRRTSIVGKTQKTLDLELESPTTSEKAFVQIKSYADAHAFSDYAKRFRETSAYERMFFIWHSGPLSENIKAEGITLIGPDKLAGLILDSGLSRWLRKKVS</sequence>
<dbReference type="Proteomes" id="UP000078410">
    <property type="component" value="Unassembled WGS sequence"/>
</dbReference>
<protein>
    <submittedName>
        <fullName evidence="1">Leucyl-tRNA synthetase</fullName>
    </submittedName>
</protein>
<dbReference type="PATRIC" id="fig|1354251.4.peg.1256"/>
<dbReference type="OrthoDB" id="819552at2"/>
<keyword evidence="2" id="KW-1185">Reference proteome</keyword>
<comment type="caution">
    <text evidence="1">The sequence shown here is derived from an EMBL/GenBank/DDBJ whole genome shotgun (WGS) entry which is preliminary data.</text>
</comment>
<evidence type="ECO:0000313" key="1">
    <source>
        <dbReference type="EMBL" id="OAT32786.1"/>
    </source>
</evidence>
<accession>A0A1B7ISL5</accession>
<dbReference type="GO" id="GO:0004812">
    <property type="term" value="F:aminoacyl-tRNA ligase activity"/>
    <property type="evidence" value="ECO:0007669"/>
    <property type="project" value="UniProtKB-KW"/>
</dbReference>
<reference evidence="1 2" key="1">
    <citation type="submission" date="2016-04" db="EMBL/GenBank/DDBJ databases">
        <title>ATOL: Assembling a taxonomically balanced genome-scale reconstruction of the evolutionary history of the Enterobacteriaceae.</title>
        <authorList>
            <person name="Plunkett G.III."/>
            <person name="Neeno-Eckwall E.C."/>
            <person name="Glasner J.D."/>
            <person name="Perna N.T."/>
        </authorList>
    </citation>
    <scope>NUCLEOTIDE SEQUENCE [LARGE SCALE GENOMIC DNA]</scope>
    <source>
        <strain evidence="1 2">ATCC 51605</strain>
    </source>
</reference>
<name>A0A1B7ISL5_9ENTR</name>
<gene>
    <name evidence="1" type="ORF">M975_1223</name>
</gene>
<dbReference type="EMBL" id="LXER01000011">
    <property type="protein sequence ID" value="OAT32786.1"/>
    <property type="molecule type" value="Genomic_DNA"/>
</dbReference>